<proteinExistence type="inferred from homology"/>
<feature type="domain" description="Baseplate protein J-like barrel" evidence="2">
    <location>
        <begin position="69"/>
        <end position="144"/>
    </location>
</feature>
<protein>
    <submittedName>
        <fullName evidence="5">Baseplate J/gp47 family protein</fullName>
    </submittedName>
</protein>
<feature type="domain" description="Baseplate J-like central" evidence="3">
    <location>
        <begin position="175"/>
        <end position="247"/>
    </location>
</feature>
<evidence type="ECO:0000256" key="1">
    <source>
        <dbReference type="ARBA" id="ARBA00038087"/>
    </source>
</evidence>
<dbReference type="Pfam" id="PF26079">
    <property type="entry name" value="Baseplate_J_C"/>
    <property type="match status" value="1"/>
</dbReference>
<accession>A0A9X3IUL5</accession>
<dbReference type="EMBL" id="JAPNKE010000001">
    <property type="protein sequence ID" value="MCY1003985.1"/>
    <property type="molecule type" value="Genomic_DNA"/>
</dbReference>
<dbReference type="PANTHER" id="PTHR37829:SF3">
    <property type="entry name" value="PROTEIN JAYE-RELATED"/>
    <property type="match status" value="1"/>
</dbReference>
<evidence type="ECO:0000259" key="4">
    <source>
        <dbReference type="Pfam" id="PF26079"/>
    </source>
</evidence>
<dbReference type="InterPro" id="IPR006949">
    <property type="entry name" value="Barrel_Baseplate_J-like"/>
</dbReference>
<comment type="caution">
    <text evidence="5">The sequence shown here is derived from an EMBL/GenBank/DDBJ whole genome shotgun (WGS) entry which is preliminary data.</text>
</comment>
<gene>
    <name evidence="5" type="ORF">OV079_00060</name>
    <name evidence="6" type="ORF">OV079_23720</name>
</gene>
<evidence type="ECO:0000259" key="2">
    <source>
        <dbReference type="Pfam" id="PF04865"/>
    </source>
</evidence>
<reference evidence="5" key="1">
    <citation type="submission" date="2022-11" db="EMBL/GenBank/DDBJ databases">
        <title>Minimal conservation of predation-associated metabolite biosynthetic gene clusters underscores biosynthetic potential of Myxococcota including descriptions for ten novel species: Archangium lansinium sp. nov., Myxococcus landrumus sp. nov., Nannocystis bai.</title>
        <authorList>
            <person name="Ahearne A."/>
            <person name="Stevens C."/>
            <person name="Phillips K."/>
        </authorList>
    </citation>
    <scope>NUCLEOTIDE SEQUENCE</scope>
    <source>
        <strain evidence="5">Na p29</strain>
    </source>
</reference>
<dbReference type="AlphaFoldDB" id="A0A9X3IUL5"/>
<evidence type="ECO:0000313" key="7">
    <source>
        <dbReference type="Proteomes" id="UP001150924"/>
    </source>
</evidence>
<dbReference type="InterPro" id="IPR058530">
    <property type="entry name" value="Baseplate_J-like_C"/>
</dbReference>
<feature type="domain" description="Baseplate J-like C-terminal" evidence="4">
    <location>
        <begin position="267"/>
        <end position="337"/>
    </location>
</feature>
<dbReference type="EMBL" id="JAPNKE010000002">
    <property type="protein sequence ID" value="MCY1008511.1"/>
    <property type="molecule type" value="Genomic_DNA"/>
</dbReference>
<dbReference type="RefSeq" id="WP_267765510.1">
    <property type="nucleotide sequence ID" value="NZ_JAPNKE010000001.1"/>
</dbReference>
<evidence type="ECO:0000313" key="5">
    <source>
        <dbReference type="EMBL" id="MCY1003985.1"/>
    </source>
</evidence>
<evidence type="ECO:0000313" key="6">
    <source>
        <dbReference type="EMBL" id="MCY1008511.1"/>
    </source>
</evidence>
<keyword evidence="7" id="KW-1185">Reference proteome</keyword>
<name>A0A9X3IUL5_9BACT</name>
<dbReference type="Pfam" id="PF26078">
    <property type="entry name" value="Baseplate_J_M"/>
    <property type="match status" value="1"/>
</dbReference>
<dbReference type="InterPro" id="IPR058531">
    <property type="entry name" value="Baseplate_J_M"/>
</dbReference>
<dbReference type="PANTHER" id="PTHR37829">
    <property type="entry name" value="PHAGE-LIKE ELEMENT PBSX PROTEIN XKDT"/>
    <property type="match status" value="1"/>
</dbReference>
<sequence>MKSDGANLPGTTESAFCEAEAGVSHGLHGRLSQVAANAFPQTAEAEQLRRHAARYGVFKRESVRATGPVRFIRTQVEGQVVEKGQRAKVGDVEVEVLTDTPFPGVALEVSVPCRAVSGGQAGNLPGGTTLTLVTPVVGVSSTAQVVDPDGLTGGTDEETDLELLTRLLERLADPPNGGGPNSYESWAKEVPGVTRVWEFGNVPKPGRVTVLFMRDNDMSGDVPDPFPGAPEVAAVTAKILEKAPLHLKALYVQAPIDKPLSLTFSSLTPNTPEVRAAIVDALRNMLATKAAPPRVDGAVFYKSWLNEAISSVAGEVDHKLSVPAGDVALNKFELLTLADPDTQITWPV</sequence>
<organism evidence="5 7">
    <name type="scientific">Nannocystis pusilla</name>
    <dbReference type="NCBI Taxonomy" id="889268"/>
    <lineage>
        <taxon>Bacteria</taxon>
        <taxon>Pseudomonadati</taxon>
        <taxon>Myxococcota</taxon>
        <taxon>Polyangia</taxon>
        <taxon>Nannocystales</taxon>
        <taxon>Nannocystaceae</taxon>
        <taxon>Nannocystis</taxon>
    </lineage>
</organism>
<comment type="similarity">
    <text evidence="1">Belongs to the Mu gp47/PBSX XkdT family.</text>
</comment>
<evidence type="ECO:0000259" key="3">
    <source>
        <dbReference type="Pfam" id="PF26078"/>
    </source>
</evidence>
<dbReference type="Proteomes" id="UP001150924">
    <property type="component" value="Unassembled WGS sequence"/>
</dbReference>
<dbReference type="InterPro" id="IPR052399">
    <property type="entry name" value="Phage_Baseplate_Assmbl_Protein"/>
</dbReference>
<dbReference type="Pfam" id="PF04865">
    <property type="entry name" value="Baseplate_J"/>
    <property type="match status" value="1"/>
</dbReference>